<dbReference type="SUPFAM" id="SSF74731">
    <property type="entry name" value="Ribosomal protein L20"/>
    <property type="match status" value="1"/>
</dbReference>
<gene>
    <name evidence="7 10" type="primary">rpl20</name>
</gene>
<dbReference type="Pfam" id="PF00453">
    <property type="entry name" value="Ribosomal_L20"/>
    <property type="match status" value="1"/>
</dbReference>
<reference evidence="10" key="1">
    <citation type="journal article" date="2017" name="Mar. Biotechnol.">
        <title>Plastid Genome of Dictyopteris divaricata (Dictyotales, Phaeophyceae): Understanding the Evolution of Plastid Genomes in Brown Algae.</title>
        <authorList>
            <person name="Liu F."/>
            <person name="Jin Z."/>
            <person name="Wang Y."/>
            <person name="Bi Y."/>
            <person name="Melton J.T.III."/>
        </authorList>
    </citation>
    <scope>NUCLEOTIDE SEQUENCE</scope>
</reference>
<dbReference type="InterPro" id="IPR005813">
    <property type="entry name" value="Ribosomal_bL20"/>
</dbReference>
<accession>A0A2I4Q2E5</accession>
<comment type="similarity">
    <text evidence="1 7 8">Belongs to the bacterial ribosomal protein bL20 family.</text>
</comment>
<geneLocation type="chloroplast" evidence="10"/>
<evidence type="ECO:0000256" key="7">
    <source>
        <dbReference type="HAMAP-Rule" id="MF_00382"/>
    </source>
</evidence>
<dbReference type="PANTHER" id="PTHR10986">
    <property type="entry name" value="39S RIBOSOMAL PROTEIN L20"/>
    <property type="match status" value="1"/>
</dbReference>
<dbReference type="FunFam" id="1.10.1900.20:FF:000001">
    <property type="entry name" value="50S ribosomal protein L20"/>
    <property type="match status" value="1"/>
</dbReference>
<evidence type="ECO:0000256" key="5">
    <source>
        <dbReference type="ARBA" id="ARBA00023274"/>
    </source>
</evidence>
<dbReference type="PRINTS" id="PR00062">
    <property type="entry name" value="RIBOSOMALL20"/>
</dbReference>
<dbReference type="GO" id="GO:1990904">
    <property type="term" value="C:ribonucleoprotein complex"/>
    <property type="evidence" value="ECO:0007669"/>
    <property type="project" value="UniProtKB-KW"/>
</dbReference>
<dbReference type="CDD" id="cd07026">
    <property type="entry name" value="Ribosomal_L20"/>
    <property type="match status" value="1"/>
</dbReference>
<evidence type="ECO:0000256" key="8">
    <source>
        <dbReference type="RuleBase" id="RU000561"/>
    </source>
</evidence>
<keyword evidence="5 7" id="KW-0687">Ribonucleoprotein</keyword>
<evidence type="ECO:0000256" key="2">
    <source>
        <dbReference type="ARBA" id="ARBA00022730"/>
    </source>
</evidence>
<dbReference type="PROSITE" id="PS00937">
    <property type="entry name" value="RIBOSOMAL_L20"/>
    <property type="match status" value="1"/>
</dbReference>
<dbReference type="HAMAP" id="MF_00382">
    <property type="entry name" value="Ribosomal_bL20"/>
    <property type="match status" value="1"/>
</dbReference>
<name>A0A2I4Q2E5_9PHAE</name>
<evidence type="ECO:0000256" key="6">
    <source>
        <dbReference type="ARBA" id="ARBA00035295"/>
    </source>
</evidence>
<dbReference type="GO" id="GO:0000027">
    <property type="term" value="P:ribosomal large subunit assembly"/>
    <property type="evidence" value="ECO:0007669"/>
    <property type="project" value="UniProtKB-UniRule"/>
</dbReference>
<dbReference type="Gene3D" id="1.10.1900.20">
    <property type="entry name" value="Ribosomal protein L20"/>
    <property type="match status" value="1"/>
</dbReference>
<dbReference type="GO" id="GO:0003735">
    <property type="term" value="F:structural constituent of ribosome"/>
    <property type="evidence" value="ECO:0007669"/>
    <property type="project" value="InterPro"/>
</dbReference>
<dbReference type="NCBIfam" id="TIGR01032">
    <property type="entry name" value="rplT_bact"/>
    <property type="match status" value="1"/>
</dbReference>
<keyword evidence="4 7" id="KW-0689">Ribosomal protein</keyword>
<dbReference type="EMBL" id="KY433579">
    <property type="protein sequence ID" value="AQZ25004.1"/>
    <property type="molecule type" value="Genomic_DNA"/>
</dbReference>
<evidence type="ECO:0000256" key="3">
    <source>
        <dbReference type="ARBA" id="ARBA00022884"/>
    </source>
</evidence>
<keyword evidence="10" id="KW-0150">Chloroplast</keyword>
<keyword evidence="3 7" id="KW-0694">RNA-binding</keyword>
<keyword evidence="10" id="KW-0934">Plastid</keyword>
<comment type="subcellular location">
    <subcellularLocation>
        <location evidence="7">Plastid</location>
        <location evidence="7">Chloroplast</location>
    </subcellularLocation>
</comment>
<dbReference type="GO" id="GO:0009507">
    <property type="term" value="C:chloroplast"/>
    <property type="evidence" value="ECO:0007669"/>
    <property type="project" value="UniProtKB-SubCell"/>
</dbReference>
<evidence type="ECO:0000256" key="4">
    <source>
        <dbReference type="ARBA" id="ARBA00022980"/>
    </source>
</evidence>
<dbReference type="InterPro" id="IPR035566">
    <property type="entry name" value="Ribosomal_protein_bL20_C"/>
</dbReference>
<evidence type="ECO:0000313" key="10">
    <source>
        <dbReference type="EMBL" id="AQZ25004.1"/>
    </source>
</evidence>
<dbReference type="GO" id="GO:0019843">
    <property type="term" value="F:rRNA binding"/>
    <property type="evidence" value="ECO:0007669"/>
    <property type="project" value="UniProtKB-UniRule"/>
</dbReference>
<dbReference type="RefSeq" id="YP_009455787.1">
    <property type="nucleotide sequence ID" value="NC_036804.1"/>
</dbReference>
<evidence type="ECO:0000256" key="9">
    <source>
        <dbReference type="RuleBase" id="RU004311"/>
    </source>
</evidence>
<dbReference type="GO" id="GO:0005840">
    <property type="term" value="C:ribosome"/>
    <property type="evidence" value="ECO:0007669"/>
    <property type="project" value="UniProtKB-KW"/>
</dbReference>
<dbReference type="Gene3D" id="6.10.160.10">
    <property type="match status" value="1"/>
</dbReference>
<dbReference type="GO" id="GO:0006412">
    <property type="term" value="P:translation"/>
    <property type="evidence" value="ECO:0007669"/>
    <property type="project" value="InterPro"/>
</dbReference>
<dbReference type="GeneID" id="35656045"/>
<organism evidence="10">
    <name type="scientific">Dictyopteris divaricata</name>
    <dbReference type="NCBI Taxonomy" id="156996"/>
    <lineage>
        <taxon>Eukaryota</taxon>
        <taxon>Sar</taxon>
        <taxon>Stramenopiles</taxon>
        <taxon>Ochrophyta</taxon>
        <taxon>PX clade</taxon>
        <taxon>Phaeophyceae</taxon>
        <taxon>Dictyotales</taxon>
        <taxon>Dictyotaceae</taxon>
        <taxon>Dictyopteris</taxon>
    </lineage>
</organism>
<comment type="function">
    <text evidence="7 9">Binds directly to 23S ribosomal RNA and is necessary for the in vitro assembly process of the 50S ribosomal subunit. It is not involved in the protein synthesizing functions of that subunit.</text>
</comment>
<dbReference type="InterPro" id="IPR049946">
    <property type="entry name" value="RIBOSOMAL_L20_CS"/>
</dbReference>
<dbReference type="AlphaFoldDB" id="A0A2I4Q2E5"/>
<protein>
    <recommendedName>
        <fullName evidence="6 7">Large ribosomal subunit protein bL20c</fullName>
    </recommendedName>
</protein>
<keyword evidence="2 7" id="KW-0699">rRNA-binding</keyword>
<sequence length="114" mass="13414">MVRVKRGNIARKRRNKILKRAKGFFGAHSNSFRIANQQVLKSLRYEYVGRKTKKRVFRQLWIIRINAAVKKYDLCYSQFIFKLKQASILLNRKMLSQLAILDPKAFSSLIAIVK</sequence>
<proteinExistence type="inferred from homology"/>
<evidence type="ECO:0000256" key="1">
    <source>
        <dbReference type="ARBA" id="ARBA00007698"/>
    </source>
</evidence>